<dbReference type="SUPFAM" id="SSF53474">
    <property type="entry name" value="alpha/beta-Hydrolases"/>
    <property type="match status" value="1"/>
</dbReference>
<dbReference type="Proteomes" id="UP001517376">
    <property type="component" value="Unassembled WGS sequence"/>
</dbReference>
<name>A0ABW9Y5W1_9RHOB</name>
<organism evidence="3 4">
    <name type="scientific">Paragemmobacter ruber</name>
    <dbReference type="NCBI Taxonomy" id="1985673"/>
    <lineage>
        <taxon>Bacteria</taxon>
        <taxon>Pseudomonadati</taxon>
        <taxon>Pseudomonadota</taxon>
        <taxon>Alphaproteobacteria</taxon>
        <taxon>Rhodobacterales</taxon>
        <taxon>Paracoccaceae</taxon>
        <taxon>Paragemmobacter</taxon>
    </lineage>
</organism>
<dbReference type="EMBL" id="JAAATW010000002">
    <property type="protein sequence ID" value="NBE07915.1"/>
    <property type="molecule type" value="Genomic_DNA"/>
</dbReference>
<feature type="domain" description="AB hydrolase-1" evidence="2">
    <location>
        <begin position="17"/>
        <end position="244"/>
    </location>
</feature>
<evidence type="ECO:0000313" key="3">
    <source>
        <dbReference type="EMBL" id="NBE07915.1"/>
    </source>
</evidence>
<keyword evidence="1 3" id="KW-0378">Hydrolase</keyword>
<keyword evidence="4" id="KW-1185">Reference proteome</keyword>
<evidence type="ECO:0000256" key="1">
    <source>
        <dbReference type="ARBA" id="ARBA00022801"/>
    </source>
</evidence>
<protein>
    <submittedName>
        <fullName evidence="3">Alpha/beta fold hydrolase</fullName>
    </submittedName>
</protein>
<dbReference type="InterPro" id="IPR000073">
    <property type="entry name" value="AB_hydrolase_1"/>
</dbReference>
<dbReference type="RefSeq" id="WP_161766920.1">
    <property type="nucleotide sequence ID" value="NZ_JAAATW010000002.1"/>
</dbReference>
<reference evidence="4" key="1">
    <citation type="submission" date="2020-01" db="EMBL/GenBank/DDBJ databases">
        <title>Sphingomonas sp. strain CSW-10.</title>
        <authorList>
            <person name="Chen W.-M."/>
        </authorList>
    </citation>
    <scope>NUCLEOTIDE SEQUENCE [LARGE SCALE GENOMIC DNA]</scope>
    <source>
        <strain evidence="4">CCP-1</strain>
    </source>
</reference>
<sequence>MLNLIHHPASQTPTQAPLVIAHGLFGSGRNWGVIARRLADIRDVHAVDMRNHGDSPRAASHGYPDLAADLAEVIAHIGAPVDLLGHSMGGKAAMQLALTQGDLIRRLVVADIAPVAYTHDQNRNVDAMRALDLTRIATRAEADAALATRIDDPALRAFFLQSLDFRASDGPRWRLNLDVLEAEMPKIVGWPGTQGQFDRPALFLTGANSHYVRPEHRDTIRAHFPAARFARIPDAGHWLHAEKPREFEETVRIFLDTPARA</sequence>
<dbReference type="PANTHER" id="PTHR46118">
    <property type="entry name" value="PROTEIN ABHD11"/>
    <property type="match status" value="1"/>
</dbReference>
<accession>A0ABW9Y5W1</accession>
<gene>
    <name evidence="3" type="ORF">GU920_10230</name>
</gene>
<evidence type="ECO:0000259" key="2">
    <source>
        <dbReference type="Pfam" id="PF00561"/>
    </source>
</evidence>
<dbReference type="GO" id="GO:0016787">
    <property type="term" value="F:hydrolase activity"/>
    <property type="evidence" value="ECO:0007669"/>
    <property type="project" value="UniProtKB-KW"/>
</dbReference>
<proteinExistence type="predicted"/>
<comment type="caution">
    <text evidence="3">The sequence shown here is derived from an EMBL/GenBank/DDBJ whole genome shotgun (WGS) entry which is preliminary data.</text>
</comment>
<dbReference type="PANTHER" id="PTHR46118:SF4">
    <property type="entry name" value="PROTEIN ABHD11"/>
    <property type="match status" value="1"/>
</dbReference>
<dbReference type="Gene3D" id="3.40.50.1820">
    <property type="entry name" value="alpha/beta hydrolase"/>
    <property type="match status" value="1"/>
</dbReference>
<dbReference type="Pfam" id="PF00561">
    <property type="entry name" value="Abhydrolase_1"/>
    <property type="match status" value="1"/>
</dbReference>
<evidence type="ECO:0000313" key="4">
    <source>
        <dbReference type="Proteomes" id="UP001517376"/>
    </source>
</evidence>
<dbReference type="InterPro" id="IPR029058">
    <property type="entry name" value="AB_hydrolase_fold"/>
</dbReference>